<dbReference type="GO" id="GO:0003735">
    <property type="term" value="F:structural constituent of ribosome"/>
    <property type="evidence" value="ECO:0007669"/>
    <property type="project" value="InterPro"/>
</dbReference>
<evidence type="ECO:0000256" key="6">
    <source>
        <dbReference type="ARBA" id="ARBA00023274"/>
    </source>
</evidence>
<dbReference type="eggNOG" id="KOG4122">
    <property type="taxonomic scope" value="Eukaryota"/>
</dbReference>
<evidence type="ECO:0000313" key="9">
    <source>
        <dbReference type="Proteomes" id="UP000016088"/>
    </source>
</evidence>
<evidence type="ECO:0000256" key="5">
    <source>
        <dbReference type="ARBA" id="ARBA00023128"/>
    </source>
</evidence>
<dbReference type="HAMAP" id="MF_00251">
    <property type="entry name" value="Ribosomal_bL36"/>
    <property type="match status" value="1"/>
</dbReference>
<dbReference type="AlphaFoldDB" id="S9PW88"/>
<accession>S9PW88</accession>
<reference evidence="8 9" key="1">
    <citation type="journal article" date="2011" name="Science">
        <title>Comparative functional genomics of the fission yeasts.</title>
        <authorList>
            <person name="Rhind N."/>
            <person name="Chen Z."/>
            <person name="Yassour M."/>
            <person name="Thompson D.A."/>
            <person name="Haas B.J."/>
            <person name="Habib N."/>
            <person name="Wapinski I."/>
            <person name="Roy S."/>
            <person name="Lin M.F."/>
            <person name="Heiman D.I."/>
            <person name="Young S.K."/>
            <person name="Furuya K."/>
            <person name="Guo Y."/>
            <person name="Pidoux A."/>
            <person name="Chen H.M."/>
            <person name="Robbertse B."/>
            <person name="Goldberg J.M."/>
            <person name="Aoki K."/>
            <person name="Bayne E.H."/>
            <person name="Berlin A.M."/>
            <person name="Desjardins C.A."/>
            <person name="Dobbs E."/>
            <person name="Dukaj L."/>
            <person name="Fan L."/>
            <person name="FitzGerald M.G."/>
            <person name="French C."/>
            <person name="Gujja S."/>
            <person name="Hansen K."/>
            <person name="Keifenheim D."/>
            <person name="Levin J.Z."/>
            <person name="Mosher R.A."/>
            <person name="Mueller C.A."/>
            <person name="Pfiffner J."/>
            <person name="Priest M."/>
            <person name="Russ C."/>
            <person name="Smialowska A."/>
            <person name="Swoboda P."/>
            <person name="Sykes S.M."/>
            <person name="Vaughn M."/>
            <person name="Vengrova S."/>
            <person name="Yoder R."/>
            <person name="Zeng Q."/>
            <person name="Allshire R."/>
            <person name="Baulcombe D."/>
            <person name="Birren B.W."/>
            <person name="Brown W."/>
            <person name="Ekwall K."/>
            <person name="Kellis M."/>
            <person name="Leatherwood J."/>
            <person name="Levin H."/>
            <person name="Margalit H."/>
            <person name="Martienssen R."/>
            <person name="Nieduszynski C.A."/>
            <person name="Spatafora J.W."/>
            <person name="Friedman N."/>
            <person name="Dalgaard J.Z."/>
            <person name="Baumann P."/>
            <person name="Niki H."/>
            <person name="Regev A."/>
            <person name="Nusbaum C."/>
        </authorList>
    </citation>
    <scope>NUCLEOTIDE SEQUENCE [LARGE SCALE GENOMIC DNA]</scope>
    <source>
        <strain evidence="9">yFS286</strain>
    </source>
</reference>
<dbReference type="VEuPathDB" id="FungiDB:SOCG_00033"/>
<evidence type="ECO:0000313" key="8">
    <source>
        <dbReference type="EMBL" id="EPX72267.1"/>
    </source>
</evidence>
<dbReference type="PANTHER" id="PTHR46909">
    <property type="entry name" value="39S RIBOSOMAL PROTEIN L36, MITOCHONDRIAL"/>
    <property type="match status" value="1"/>
</dbReference>
<keyword evidence="4 7" id="KW-0689">Ribosomal protein</keyword>
<proteinExistence type="inferred from homology"/>
<evidence type="ECO:0000256" key="2">
    <source>
        <dbReference type="ARBA" id="ARBA00007645"/>
    </source>
</evidence>
<dbReference type="GO" id="GO:0006412">
    <property type="term" value="P:translation"/>
    <property type="evidence" value="ECO:0007669"/>
    <property type="project" value="InterPro"/>
</dbReference>
<keyword evidence="3" id="KW-0809">Transit peptide</keyword>
<evidence type="ECO:0000256" key="4">
    <source>
        <dbReference type="ARBA" id="ARBA00022980"/>
    </source>
</evidence>
<dbReference type="GeneID" id="25029017"/>
<keyword evidence="9" id="KW-1185">Reference proteome</keyword>
<evidence type="ECO:0000256" key="1">
    <source>
        <dbReference type="ARBA" id="ARBA00004173"/>
    </source>
</evidence>
<dbReference type="NCBIfam" id="TIGR01022">
    <property type="entry name" value="rpmJ_bact"/>
    <property type="match status" value="1"/>
</dbReference>
<gene>
    <name evidence="8" type="ORF">SOCG_00033</name>
</gene>
<dbReference type="SUPFAM" id="SSF57840">
    <property type="entry name" value="Ribosomal protein L36"/>
    <property type="match status" value="1"/>
</dbReference>
<dbReference type="Pfam" id="PF00444">
    <property type="entry name" value="Ribosomal_L36"/>
    <property type="match status" value="1"/>
</dbReference>
<dbReference type="GO" id="GO:0005762">
    <property type="term" value="C:mitochondrial large ribosomal subunit"/>
    <property type="evidence" value="ECO:0007669"/>
    <property type="project" value="TreeGrafter"/>
</dbReference>
<name>S9PW88_SCHOY</name>
<comment type="subcellular location">
    <subcellularLocation>
        <location evidence="1">Mitochondrion</location>
    </subcellularLocation>
</comment>
<dbReference type="HOGENOM" id="CLU_135723_5_0_1"/>
<dbReference type="PANTHER" id="PTHR46909:SF1">
    <property type="entry name" value="LARGE RIBOSOMAL SUBUNIT PROTEIN BL36M"/>
    <property type="match status" value="1"/>
</dbReference>
<dbReference type="Proteomes" id="UP000016088">
    <property type="component" value="Unassembled WGS sequence"/>
</dbReference>
<evidence type="ECO:0000256" key="7">
    <source>
        <dbReference type="RuleBase" id="RU000570"/>
    </source>
</evidence>
<dbReference type="InterPro" id="IPR052143">
    <property type="entry name" value="Mitoribosomal_bL36m"/>
</dbReference>
<keyword evidence="5" id="KW-0496">Mitochondrion</keyword>
<dbReference type="EMBL" id="KE503207">
    <property type="protein sequence ID" value="EPX72267.1"/>
    <property type="molecule type" value="Genomic_DNA"/>
</dbReference>
<sequence>MGLHNRIPSVSPFQSLNSRLPLISTHGFKTKASVKKRCSSCYMVRRKGRLYILCKKHPRHKSRQG</sequence>
<dbReference type="InterPro" id="IPR000473">
    <property type="entry name" value="Ribosomal_bL36"/>
</dbReference>
<evidence type="ECO:0000256" key="3">
    <source>
        <dbReference type="ARBA" id="ARBA00022946"/>
    </source>
</evidence>
<dbReference type="InterPro" id="IPR035977">
    <property type="entry name" value="Ribosomal_bL36_sp"/>
</dbReference>
<protein>
    <recommendedName>
        <fullName evidence="7">Ribosomal protein</fullName>
    </recommendedName>
</protein>
<dbReference type="RefSeq" id="XP_013017907.1">
    <property type="nucleotide sequence ID" value="XM_013162453.1"/>
</dbReference>
<organism evidence="8 9">
    <name type="scientific">Schizosaccharomyces octosporus (strain yFS286)</name>
    <name type="common">Fission yeast</name>
    <name type="synonym">Octosporomyces octosporus</name>
    <dbReference type="NCBI Taxonomy" id="483514"/>
    <lineage>
        <taxon>Eukaryota</taxon>
        <taxon>Fungi</taxon>
        <taxon>Dikarya</taxon>
        <taxon>Ascomycota</taxon>
        <taxon>Taphrinomycotina</taxon>
        <taxon>Schizosaccharomycetes</taxon>
        <taxon>Schizosaccharomycetales</taxon>
        <taxon>Schizosaccharomycetaceae</taxon>
        <taxon>Schizosaccharomyces</taxon>
    </lineage>
</organism>
<comment type="similarity">
    <text evidence="2 7">Belongs to the bacterial ribosomal protein bL36 family.</text>
</comment>
<dbReference type="OrthoDB" id="10265903at2759"/>
<keyword evidence="6 7" id="KW-0687">Ribonucleoprotein</keyword>